<accession>Q10YE7</accession>
<dbReference type="AlphaFoldDB" id="Q10YE7"/>
<dbReference type="HOGENOM" id="CLU_2921441_0_0_3"/>
<name>Q10YE7_TRIEI</name>
<gene>
    <name evidence="1" type="ordered locus">Tery_3665</name>
</gene>
<dbReference type="RefSeq" id="WP_011613059.1">
    <property type="nucleotide sequence ID" value="NC_008312.1"/>
</dbReference>
<dbReference type="eggNOG" id="COG0277">
    <property type="taxonomic scope" value="Bacteria"/>
</dbReference>
<evidence type="ECO:0000313" key="1">
    <source>
        <dbReference type="EMBL" id="ABG52727.1"/>
    </source>
</evidence>
<sequence length="61" mass="7114">MNIFNPHTYILGDGAMKTIDFEQLEFKQKVDCYGLLNSGKKAWLETIEKNIRVLRSQLLQL</sequence>
<proteinExistence type="predicted"/>
<dbReference type="EMBL" id="CP000393">
    <property type="protein sequence ID" value="ABG52727.1"/>
    <property type="molecule type" value="Genomic_DNA"/>
</dbReference>
<dbReference type="KEGG" id="ter:Tery_3665"/>
<protein>
    <submittedName>
        <fullName evidence="1">Uncharacterized protein</fullName>
    </submittedName>
</protein>
<reference evidence="1" key="1">
    <citation type="submission" date="2006-06" db="EMBL/GenBank/DDBJ databases">
        <title>Complete sequence of Trichodesmium erythraeum IMS101.</title>
        <authorList>
            <consortium name="US DOE Joint Genome Institute"/>
            <person name="Copeland A."/>
            <person name="Lucas S."/>
            <person name="Lapidus A."/>
            <person name="Barry K."/>
            <person name="Detter J.C."/>
            <person name="Glavina del Rio T."/>
            <person name="Hammon N."/>
            <person name="Israni S."/>
            <person name="Dalin E."/>
            <person name="Tice H."/>
            <person name="Pitluck S."/>
            <person name="Kiss H."/>
            <person name="Munk A.C."/>
            <person name="Brettin T."/>
            <person name="Bruce D."/>
            <person name="Han C."/>
            <person name="Tapia R."/>
            <person name="Gilna P."/>
            <person name="Schmutz J."/>
            <person name="Larimer F."/>
            <person name="Land M."/>
            <person name="Hauser L."/>
            <person name="Kyrpides N."/>
            <person name="Kim E."/>
            <person name="Richardson P."/>
        </authorList>
    </citation>
    <scope>NUCLEOTIDE SEQUENCE [LARGE SCALE GENOMIC DNA]</scope>
    <source>
        <strain evidence="1">IMS101</strain>
    </source>
</reference>
<organism evidence="1">
    <name type="scientific">Trichodesmium erythraeum (strain IMS101)</name>
    <dbReference type="NCBI Taxonomy" id="203124"/>
    <lineage>
        <taxon>Bacteria</taxon>
        <taxon>Bacillati</taxon>
        <taxon>Cyanobacteriota</taxon>
        <taxon>Cyanophyceae</taxon>
        <taxon>Oscillatoriophycideae</taxon>
        <taxon>Oscillatoriales</taxon>
        <taxon>Microcoleaceae</taxon>
        <taxon>Trichodesmium</taxon>
    </lineage>
</organism>
<dbReference type="STRING" id="203124.Tery_3665"/>